<reference evidence="1" key="1">
    <citation type="submission" date="2014-12" db="EMBL/GenBank/DDBJ databases">
        <title>Insight into the proteome of Arion vulgaris.</title>
        <authorList>
            <person name="Aradska J."/>
            <person name="Bulat T."/>
            <person name="Smidak R."/>
            <person name="Sarate P."/>
            <person name="Gangsoo J."/>
            <person name="Sialana F."/>
            <person name="Bilban M."/>
            <person name="Lubec G."/>
        </authorList>
    </citation>
    <scope>NUCLEOTIDE SEQUENCE</scope>
    <source>
        <tissue evidence="1">Skin</tissue>
    </source>
</reference>
<gene>
    <name evidence="1" type="primary">ORF63789</name>
</gene>
<accession>A0A0B6ZGM4</accession>
<name>A0A0B6ZGM4_9EUPU</name>
<dbReference type="EMBL" id="HACG01020889">
    <property type="protein sequence ID" value="CEK67754.1"/>
    <property type="molecule type" value="Transcribed_RNA"/>
</dbReference>
<evidence type="ECO:0000313" key="1">
    <source>
        <dbReference type="EMBL" id="CEK67754.1"/>
    </source>
</evidence>
<protein>
    <submittedName>
        <fullName evidence="1">Uncharacterized protein</fullName>
    </submittedName>
</protein>
<dbReference type="AlphaFoldDB" id="A0A0B6ZGM4"/>
<organism evidence="1">
    <name type="scientific">Arion vulgaris</name>
    <dbReference type="NCBI Taxonomy" id="1028688"/>
    <lineage>
        <taxon>Eukaryota</taxon>
        <taxon>Metazoa</taxon>
        <taxon>Spiralia</taxon>
        <taxon>Lophotrochozoa</taxon>
        <taxon>Mollusca</taxon>
        <taxon>Gastropoda</taxon>
        <taxon>Heterobranchia</taxon>
        <taxon>Euthyneura</taxon>
        <taxon>Panpulmonata</taxon>
        <taxon>Eupulmonata</taxon>
        <taxon>Stylommatophora</taxon>
        <taxon>Helicina</taxon>
        <taxon>Arionoidea</taxon>
        <taxon>Arionidae</taxon>
        <taxon>Arion</taxon>
    </lineage>
</organism>
<proteinExistence type="predicted"/>
<sequence>MVWSPTPFIDKLFRNSLTNASFENMQDDMSECQKKKCFICYTCTFKKHRGKSWNCLLQCE</sequence>